<evidence type="ECO:0000313" key="1">
    <source>
        <dbReference type="EMBL" id="JAH24173.1"/>
    </source>
</evidence>
<dbReference type="AlphaFoldDB" id="A0A0E9R745"/>
<accession>A0A0E9R745</accession>
<dbReference type="EMBL" id="GBXM01084404">
    <property type="protein sequence ID" value="JAH24173.1"/>
    <property type="molecule type" value="Transcribed_RNA"/>
</dbReference>
<reference evidence="1" key="1">
    <citation type="submission" date="2014-11" db="EMBL/GenBank/DDBJ databases">
        <authorList>
            <person name="Amaro Gonzalez C."/>
        </authorList>
    </citation>
    <scope>NUCLEOTIDE SEQUENCE</scope>
</reference>
<organism evidence="1">
    <name type="scientific">Anguilla anguilla</name>
    <name type="common">European freshwater eel</name>
    <name type="synonym">Muraena anguilla</name>
    <dbReference type="NCBI Taxonomy" id="7936"/>
    <lineage>
        <taxon>Eukaryota</taxon>
        <taxon>Metazoa</taxon>
        <taxon>Chordata</taxon>
        <taxon>Craniata</taxon>
        <taxon>Vertebrata</taxon>
        <taxon>Euteleostomi</taxon>
        <taxon>Actinopterygii</taxon>
        <taxon>Neopterygii</taxon>
        <taxon>Teleostei</taxon>
        <taxon>Anguilliformes</taxon>
        <taxon>Anguillidae</taxon>
        <taxon>Anguilla</taxon>
    </lineage>
</organism>
<name>A0A0E9R745_ANGAN</name>
<reference evidence="1" key="2">
    <citation type="journal article" date="2015" name="Fish Shellfish Immunol.">
        <title>Early steps in the European eel (Anguilla anguilla)-Vibrio vulnificus interaction in the gills: Role of the RtxA13 toxin.</title>
        <authorList>
            <person name="Callol A."/>
            <person name="Pajuelo D."/>
            <person name="Ebbesson L."/>
            <person name="Teles M."/>
            <person name="MacKenzie S."/>
            <person name="Amaro C."/>
        </authorList>
    </citation>
    <scope>NUCLEOTIDE SEQUENCE</scope>
</reference>
<protein>
    <submittedName>
        <fullName evidence="1">Uncharacterized protein</fullName>
    </submittedName>
</protein>
<sequence length="52" mass="6131">MASLHFHITCIWKTVESTDLIHLCHGFHFLTLKWILKRKGNETFYSCAFMSS</sequence>
<proteinExistence type="predicted"/>